<reference evidence="2" key="1">
    <citation type="journal article" date="2019" name="MBio">
        <title>Virus Genomes from Deep Sea Sediments Expand the Ocean Megavirome and Support Independent Origins of Viral Gigantism.</title>
        <authorList>
            <person name="Backstrom D."/>
            <person name="Yutin N."/>
            <person name="Jorgensen S.L."/>
            <person name="Dharamshi J."/>
            <person name="Homa F."/>
            <person name="Zaremba-Niedwiedzka K."/>
            <person name="Spang A."/>
            <person name="Wolf Y.I."/>
            <person name="Koonin E.V."/>
            <person name="Ettema T.J."/>
        </authorList>
    </citation>
    <scope>NUCLEOTIDE SEQUENCE</scope>
</reference>
<organism evidence="2">
    <name type="scientific">Marseillevirus LCMAC202</name>
    <dbReference type="NCBI Taxonomy" id="2506606"/>
    <lineage>
        <taxon>Viruses</taxon>
        <taxon>Varidnaviria</taxon>
        <taxon>Bamfordvirae</taxon>
        <taxon>Nucleocytoviricota</taxon>
        <taxon>Megaviricetes</taxon>
        <taxon>Pimascovirales</taxon>
        <taxon>Pimascovirales incertae sedis</taxon>
        <taxon>Marseilleviridae</taxon>
    </lineage>
</organism>
<protein>
    <recommendedName>
        <fullName evidence="3">Transmembrane protein</fullName>
    </recommendedName>
</protein>
<evidence type="ECO:0000256" key="1">
    <source>
        <dbReference type="SAM" id="Phobius"/>
    </source>
</evidence>
<keyword evidence="1" id="KW-0812">Transmembrane</keyword>
<dbReference type="EMBL" id="MK500370">
    <property type="protein sequence ID" value="QBK87869.1"/>
    <property type="molecule type" value="Genomic_DNA"/>
</dbReference>
<feature type="transmembrane region" description="Helical" evidence="1">
    <location>
        <begin position="62"/>
        <end position="85"/>
    </location>
</feature>
<name>A0A481YXN5_9VIRU</name>
<evidence type="ECO:0000313" key="2">
    <source>
        <dbReference type="EMBL" id="QBK87869.1"/>
    </source>
</evidence>
<evidence type="ECO:0008006" key="3">
    <source>
        <dbReference type="Google" id="ProtNLM"/>
    </source>
</evidence>
<gene>
    <name evidence="2" type="ORF">LCMAC202_02300</name>
</gene>
<keyword evidence="1" id="KW-0472">Membrane</keyword>
<keyword evidence="1" id="KW-1133">Transmembrane helix</keyword>
<accession>A0A481YXN5</accession>
<proteinExistence type="predicted"/>
<sequence>MILALSMALSMAFWFFYNKSLRKHNGDSFEFTIQVSTSYVSLKEYKNDCDDADFDGWSVLHVILYILMGMLFPGEYIIVLFLSIFSELWKYLSRWIVDPVVNLVTGLVVRSADLDFCKDTR</sequence>